<comment type="similarity">
    <text evidence="7 8">Belongs to the drug/metabolite transporter (DMT) superfamily. Small multidrug resistance (SMR) (TC 2.A.7.1) family.</text>
</comment>
<dbReference type="GO" id="GO:0015220">
    <property type="term" value="F:choline transmembrane transporter activity"/>
    <property type="evidence" value="ECO:0007669"/>
    <property type="project" value="TreeGrafter"/>
</dbReference>
<reference evidence="11" key="1">
    <citation type="submission" date="2017-08" db="EMBL/GenBank/DDBJ databases">
        <authorList>
            <person name="Varghese N."/>
            <person name="Submissions S."/>
        </authorList>
    </citation>
    <scope>NUCLEOTIDE SEQUENCE [LARGE SCALE GENOMIC DNA]</scope>
    <source>
        <strain evidence="11">AP-Melu-1000-B4</strain>
    </source>
</reference>
<dbReference type="GO" id="GO:0005886">
    <property type="term" value="C:plasma membrane"/>
    <property type="evidence" value="ECO:0007669"/>
    <property type="project" value="UniProtKB-SubCell"/>
</dbReference>
<evidence type="ECO:0000256" key="5">
    <source>
        <dbReference type="ARBA" id="ARBA00022989"/>
    </source>
</evidence>
<organism evidence="10 11">
    <name type="scientific">Polynucleobacter meluiroseus</name>
    <dbReference type="NCBI Taxonomy" id="1938814"/>
    <lineage>
        <taxon>Bacteria</taxon>
        <taxon>Pseudomonadati</taxon>
        <taxon>Pseudomonadota</taxon>
        <taxon>Betaproteobacteria</taxon>
        <taxon>Burkholderiales</taxon>
        <taxon>Burkholderiaceae</taxon>
        <taxon>Polynucleobacter</taxon>
    </lineage>
</organism>
<dbReference type="InterPro" id="IPR000390">
    <property type="entry name" value="Small_drug/metabolite_transptr"/>
</dbReference>
<keyword evidence="3" id="KW-1003">Cell membrane</keyword>
<evidence type="ECO:0000313" key="11">
    <source>
        <dbReference type="Proteomes" id="UP000218069"/>
    </source>
</evidence>
<dbReference type="GO" id="GO:0015297">
    <property type="term" value="F:antiporter activity"/>
    <property type="evidence" value="ECO:0007669"/>
    <property type="project" value="TreeGrafter"/>
</dbReference>
<keyword evidence="2" id="KW-0813">Transport</keyword>
<dbReference type="Proteomes" id="UP000218069">
    <property type="component" value="Unassembled WGS sequence"/>
</dbReference>
<keyword evidence="11" id="KW-1185">Reference proteome</keyword>
<evidence type="ECO:0000256" key="2">
    <source>
        <dbReference type="ARBA" id="ARBA00022448"/>
    </source>
</evidence>
<dbReference type="InterPro" id="IPR045324">
    <property type="entry name" value="Small_multidrug_res"/>
</dbReference>
<evidence type="ECO:0000256" key="4">
    <source>
        <dbReference type="ARBA" id="ARBA00022692"/>
    </source>
</evidence>
<dbReference type="GO" id="GO:0031460">
    <property type="term" value="P:glycine betaine transport"/>
    <property type="evidence" value="ECO:0007669"/>
    <property type="project" value="TreeGrafter"/>
</dbReference>
<dbReference type="RefSeq" id="WP_096674424.1">
    <property type="nucleotide sequence ID" value="NZ_OANS01000004.1"/>
</dbReference>
<dbReference type="InterPro" id="IPR037185">
    <property type="entry name" value="EmrE-like"/>
</dbReference>
<accession>A0A240E1V4</accession>
<dbReference type="AlphaFoldDB" id="A0A240E1V4"/>
<evidence type="ECO:0000256" key="7">
    <source>
        <dbReference type="ARBA" id="ARBA00038032"/>
    </source>
</evidence>
<dbReference type="GO" id="GO:0015199">
    <property type="term" value="F:amino-acid betaine transmembrane transporter activity"/>
    <property type="evidence" value="ECO:0007669"/>
    <property type="project" value="TreeGrafter"/>
</dbReference>
<evidence type="ECO:0000256" key="8">
    <source>
        <dbReference type="RuleBase" id="RU003942"/>
    </source>
</evidence>
<name>A0A240E1V4_9BURK</name>
<keyword evidence="6 9" id="KW-0472">Membrane</keyword>
<evidence type="ECO:0000313" key="10">
    <source>
        <dbReference type="EMBL" id="SNX29415.1"/>
    </source>
</evidence>
<keyword evidence="5 9" id="KW-1133">Transmembrane helix</keyword>
<evidence type="ECO:0000256" key="9">
    <source>
        <dbReference type="SAM" id="Phobius"/>
    </source>
</evidence>
<proteinExistence type="inferred from homology"/>
<evidence type="ECO:0000256" key="1">
    <source>
        <dbReference type="ARBA" id="ARBA00004651"/>
    </source>
</evidence>
<feature type="transmembrane region" description="Helical" evidence="9">
    <location>
        <begin position="84"/>
        <end position="103"/>
    </location>
</feature>
<dbReference type="GO" id="GO:1990961">
    <property type="term" value="P:xenobiotic detoxification by transmembrane export across the plasma membrane"/>
    <property type="evidence" value="ECO:0007669"/>
    <property type="project" value="UniProtKB-ARBA"/>
</dbReference>
<feature type="transmembrane region" description="Helical" evidence="9">
    <location>
        <begin position="26"/>
        <end position="46"/>
    </location>
</feature>
<evidence type="ECO:0000256" key="3">
    <source>
        <dbReference type="ARBA" id="ARBA00022475"/>
    </source>
</evidence>
<protein>
    <submittedName>
        <fullName evidence="10">Small multidrug resistance pump</fullName>
    </submittedName>
</protein>
<gene>
    <name evidence="10" type="ORF">SAMN06295945_1792</name>
</gene>
<dbReference type="PANTHER" id="PTHR30561:SF1">
    <property type="entry name" value="MULTIDRUG TRANSPORTER EMRE"/>
    <property type="match status" value="1"/>
</dbReference>
<dbReference type="EMBL" id="OANS01000004">
    <property type="protein sequence ID" value="SNX29415.1"/>
    <property type="molecule type" value="Genomic_DNA"/>
</dbReference>
<sequence length="109" mass="11482">MVWFYLVIAIIAEVMATTALKFAEGFTKLIPSALVVVGYAGAFYFLSKVLNQIPISIAYAIWSGAGVALVGIVGWVWLGQKLDAGALIGIGLIIAGVLVINIFSQAVSH</sequence>
<dbReference type="Pfam" id="PF00893">
    <property type="entry name" value="Multi_Drug_Res"/>
    <property type="match status" value="1"/>
</dbReference>
<evidence type="ECO:0000256" key="6">
    <source>
        <dbReference type="ARBA" id="ARBA00023136"/>
    </source>
</evidence>
<comment type="subcellular location">
    <subcellularLocation>
        <location evidence="1 8">Cell membrane</location>
        <topology evidence="1 8">Multi-pass membrane protein</topology>
    </subcellularLocation>
</comment>
<keyword evidence="4 8" id="KW-0812">Transmembrane</keyword>
<dbReference type="SUPFAM" id="SSF103481">
    <property type="entry name" value="Multidrug resistance efflux transporter EmrE"/>
    <property type="match status" value="1"/>
</dbReference>
<dbReference type="OrthoDB" id="9808638at2"/>
<dbReference type="FunFam" id="1.10.3730.20:FF:000001">
    <property type="entry name" value="Quaternary ammonium compound resistance transporter SugE"/>
    <property type="match status" value="1"/>
</dbReference>
<dbReference type="Gene3D" id="1.10.3730.20">
    <property type="match status" value="1"/>
</dbReference>
<feature type="transmembrane region" description="Helical" evidence="9">
    <location>
        <begin position="58"/>
        <end position="78"/>
    </location>
</feature>
<dbReference type="PANTHER" id="PTHR30561">
    <property type="entry name" value="SMR FAMILY PROTON-DEPENDENT DRUG EFFLUX TRANSPORTER SUGE"/>
    <property type="match status" value="1"/>
</dbReference>